<keyword evidence="11 13" id="KW-0539">Nucleus</keyword>
<dbReference type="GO" id="GO:0000333">
    <property type="term" value="C:telomerase catalytic core complex"/>
    <property type="evidence" value="ECO:0007669"/>
    <property type="project" value="EnsemblFungi"/>
</dbReference>
<evidence type="ECO:0000256" key="12">
    <source>
        <dbReference type="ARBA" id="ARBA00048173"/>
    </source>
</evidence>
<keyword evidence="8 13" id="KW-0460">Magnesium</keyword>
<dbReference type="Proteomes" id="UP000187013">
    <property type="component" value="Unassembled WGS sequence"/>
</dbReference>
<dbReference type="InterPro" id="IPR000477">
    <property type="entry name" value="RT_dom"/>
</dbReference>
<dbReference type="GO" id="GO:0005730">
    <property type="term" value="C:nucleolus"/>
    <property type="evidence" value="ECO:0007669"/>
    <property type="project" value="EnsemblFungi"/>
</dbReference>
<dbReference type="EC" id="2.7.7.49" evidence="2 13"/>
<keyword evidence="5 13" id="KW-0808">Transferase</keyword>
<dbReference type="AlphaFoldDB" id="A0A1Q3A5U4"/>
<dbReference type="PROSITE" id="PS50878">
    <property type="entry name" value="RT_POL"/>
    <property type="match status" value="1"/>
</dbReference>
<dbReference type="PRINTS" id="PR01365">
    <property type="entry name" value="TELOMERASERT"/>
</dbReference>
<evidence type="ECO:0000313" key="15">
    <source>
        <dbReference type="EMBL" id="GAV51027.1"/>
    </source>
</evidence>
<evidence type="ECO:0000256" key="3">
    <source>
        <dbReference type="ARBA" id="ARBA00016182"/>
    </source>
</evidence>
<evidence type="ECO:0000256" key="6">
    <source>
        <dbReference type="ARBA" id="ARBA00022695"/>
    </source>
</evidence>
<dbReference type="GO" id="GO:0070034">
    <property type="term" value="F:telomerase RNA binding"/>
    <property type="evidence" value="ECO:0007669"/>
    <property type="project" value="TreeGrafter"/>
</dbReference>
<proteinExistence type="inferred from homology"/>
<dbReference type="PANTHER" id="PTHR12066">
    <property type="entry name" value="TELOMERASE REVERSE TRANSCRIPTASE"/>
    <property type="match status" value="1"/>
</dbReference>
<comment type="catalytic activity">
    <reaction evidence="12 13">
        <text>DNA(n) + a 2'-deoxyribonucleoside 5'-triphosphate = DNA(n+1) + diphosphate</text>
        <dbReference type="Rhea" id="RHEA:22508"/>
        <dbReference type="Rhea" id="RHEA-COMP:17339"/>
        <dbReference type="Rhea" id="RHEA-COMP:17340"/>
        <dbReference type="ChEBI" id="CHEBI:33019"/>
        <dbReference type="ChEBI" id="CHEBI:61560"/>
        <dbReference type="ChEBI" id="CHEBI:173112"/>
        <dbReference type="EC" id="2.7.7.49"/>
    </reaction>
</comment>
<dbReference type="CDD" id="cd01648">
    <property type="entry name" value="TERT"/>
    <property type="match status" value="1"/>
</dbReference>
<evidence type="ECO:0000259" key="14">
    <source>
        <dbReference type="PROSITE" id="PS50878"/>
    </source>
</evidence>
<dbReference type="GO" id="GO:0007004">
    <property type="term" value="P:telomere maintenance via telomerase"/>
    <property type="evidence" value="ECO:0007669"/>
    <property type="project" value="EnsemblFungi"/>
</dbReference>
<evidence type="ECO:0000256" key="8">
    <source>
        <dbReference type="ARBA" id="ARBA00022842"/>
    </source>
</evidence>
<reference evidence="15 16" key="1">
    <citation type="submission" date="2016-08" db="EMBL/GenBank/DDBJ databases">
        <title>Draft genome sequence of allopolyploid Zygosaccharomyces rouxii.</title>
        <authorList>
            <person name="Watanabe J."/>
            <person name="Uehara K."/>
            <person name="Mogi Y."/>
            <person name="Tsukioka Y."/>
        </authorList>
    </citation>
    <scope>NUCLEOTIDE SEQUENCE [LARGE SCALE GENOMIC DNA]</scope>
    <source>
        <strain evidence="15 16">NBRC 110957</strain>
    </source>
</reference>
<evidence type="ECO:0000256" key="10">
    <source>
        <dbReference type="ARBA" id="ARBA00022918"/>
    </source>
</evidence>
<dbReference type="Gene3D" id="1.10.132.70">
    <property type="match status" value="1"/>
</dbReference>
<protein>
    <recommendedName>
        <fullName evidence="3 13">Telomerase reverse transcriptase</fullName>
        <ecNumber evidence="2 13">2.7.7.49</ecNumber>
    </recommendedName>
    <alternativeName>
        <fullName evidence="13">Telomerase catalytic subunit</fullName>
    </alternativeName>
</protein>
<dbReference type="InterPro" id="IPR043502">
    <property type="entry name" value="DNA/RNA_pol_sf"/>
</dbReference>
<evidence type="ECO:0000256" key="9">
    <source>
        <dbReference type="ARBA" id="ARBA00022895"/>
    </source>
</evidence>
<keyword evidence="9 13" id="KW-0779">Telomere</keyword>
<comment type="caution">
    <text evidence="15">The sequence shown here is derived from an EMBL/GenBank/DDBJ whole genome shotgun (WGS) entry which is preliminary data.</text>
</comment>
<evidence type="ECO:0000256" key="1">
    <source>
        <dbReference type="ARBA" id="ARBA00008001"/>
    </source>
</evidence>
<name>A0A1Q3A5U4_ZYGRO</name>
<dbReference type="Pfam" id="PF12009">
    <property type="entry name" value="Telomerase_RBD"/>
    <property type="match status" value="1"/>
</dbReference>
<dbReference type="InterPro" id="IPR003545">
    <property type="entry name" value="Telomerase_RT"/>
</dbReference>
<dbReference type="SMART" id="SM00975">
    <property type="entry name" value="Telomerase_RBD"/>
    <property type="match status" value="1"/>
</dbReference>
<dbReference type="SUPFAM" id="SSF56672">
    <property type="entry name" value="DNA/RNA polymerases"/>
    <property type="match status" value="1"/>
</dbReference>
<evidence type="ECO:0000313" key="16">
    <source>
        <dbReference type="Proteomes" id="UP000187013"/>
    </source>
</evidence>
<comment type="subcellular location">
    <subcellularLocation>
        <location evidence="13">Nucleus</location>
    </subcellularLocation>
    <subcellularLocation>
        <location evidence="13">Chromosome</location>
        <location evidence="13">Telomere</location>
    </subcellularLocation>
</comment>
<comment type="similarity">
    <text evidence="1 13">Belongs to the reverse transcriptase family. Telomerase subfamily.</text>
</comment>
<dbReference type="EMBL" id="BDGX01000030">
    <property type="protein sequence ID" value="GAV51027.1"/>
    <property type="molecule type" value="Genomic_DNA"/>
</dbReference>
<dbReference type="GO" id="GO:0003720">
    <property type="term" value="F:telomerase activity"/>
    <property type="evidence" value="ECO:0007669"/>
    <property type="project" value="EnsemblFungi"/>
</dbReference>
<keyword evidence="7 13" id="KW-0479">Metal-binding</keyword>
<keyword evidence="10 13" id="KW-0695">RNA-directed DNA polymerase</keyword>
<evidence type="ECO:0000256" key="5">
    <source>
        <dbReference type="ARBA" id="ARBA00022679"/>
    </source>
</evidence>
<evidence type="ECO:0000256" key="11">
    <source>
        <dbReference type="ARBA" id="ARBA00023242"/>
    </source>
</evidence>
<gene>
    <name evidence="15" type="ORF">ZYGR_0AD02100</name>
</gene>
<dbReference type="GO" id="GO:0042162">
    <property type="term" value="F:telomeric DNA binding"/>
    <property type="evidence" value="ECO:0007669"/>
    <property type="project" value="EnsemblFungi"/>
</dbReference>
<dbReference type="OrthoDB" id="289721at2759"/>
<comment type="function">
    <text evidence="13">Telomerase is a ribonucleoprotein enzyme essential for the replication of chromosome termini in most eukaryotes. It elongates telomeres. It is a reverse transcriptase that adds simple sequence repeats to chromosome ends by copying a template sequence within the RNA component of the enzyme.</text>
</comment>
<sequence length="855" mass="99161">MKSLQEFIKNDLNIYPSDSEYERLVSFSQLNGLHELLNACFVVANSHNIDLPEIVPGSDHKRVIDYCIVHLLEKNLFDNILTFGYAVGRTEHVNNSLHCLYTNSNVSRIKNSQWHQLHKLIGTHNFVNLLINYTVLQFTGGFFTQVIGNRANRPHTSPPWYYQQNQNQKHLHNSTPITLRTSLQRKSSIFKGPNMIPTKDDIDELIDSIFEPFANEIKCIRKSQIKPLIKRLSLNHTRVKYLGILDNICPISKDDNSYQLDTRTPVKQVNRFIIVLVEKLVPIQMFGSKRNKSKVFHFISILLRLPLGGNIPLAEIMTSLRINDFTWLQMNRSDTVKTEDLVAHFIFWFFQRFVVKIIATFFYTTEVSSNVEILFFRHDVWESISTPFLKAYFEKYLVENKPCRNHKSYLLSRFNHSKLRLVPKKAKGEFRVLAAPQKGSDKEESSAYFLHFKYVTYPVQCILDFVRKKRRTHFDKVYSQNEIVERIKTFKKALLKKHGFIPELSFMKFDIESCYDSIRREKVMEVISRLLEHETGFFVRSQSIFNPSTGSLKVQNVVNGSRRPSDDEVYIDNVRTVYLTKQDVLEVLELEFFRTALSFNGRCYLRKDGLFQGSRLSALVVDLAYDDLVESESVFKPHPNYDGLVIRLADDFLIISSDKNQILSLERMSQVGFPAYGAKVKADKICIAHSGSACKTLQFCALEISLKNLDTWKTSCLFNIPNFRFHSTFKTYQKLRHLYELRLSYGTVDGNVNEPPTILYQIHQIGDNIATTFVHAFKGKPICLEEFEEFIHNIFASSELAWRHCPEDVVFKSQVRLALLRSFLEVLVKNTSKFENAIGFLISEVNKCMYISSLA</sequence>
<accession>A0A1Q3A5U4</accession>
<dbReference type="PANTHER" id="PTHR12066:SF0">
    <property type="entry name" value="TELOMERASE REVERSE TRANSCRIPTASE"/>
    <property type="match status" value="1"/>
</dbReference>
<feature type="domain" description="Reverse transcriptase" evidence="14">
    <location>
        <begin position="403"/>
        <end position="704"/>
    </location>
</feature>
<evidence type="ECO:0000256" key="4">
    <source>
        <dbReference type="ARBA" id="ARBA00022454"/>
    </source>
</evidence>
<dbReference type="OMA" id="CYDSIPR"/>
<evidence type="ECO:0000256" key="2">
    <source>
        <dbReference type="ARBA" id="ARBA00012493"/>
    </source>
</evidence>
<evidence type="ECO:0000256" key="7">
    <source>
        <dbReference type="ARBA" id="ARBA00022723"/>
    </source>
</evidence>
<organism evidence="15 16">
    <name type="scientific">Zygosaccharomyces rouxii</name>
    <dbReference type="NCBI Taxonomy" id="4956"/>
    <lineage>
        <taxon>Eukaryota</taxon>
        <taxon>Fungi</taxon>
        <taxon>Dikarya</taxon>
        <taxon>Ascomycota</taxon>
        <taxon>Saccharomycotina</taxon>
        <taxon>Saccharomycetes</taxon>
        <taxon>Saccharomycetales</taxon>
        <taxon>Saccharomycetaceae</taxon>
        <taxon>Zygosaccharomyces</taxon>
    </lineage>
</organism>
<dbReference type="eggNOG" id="KOG1005">
    <property type="taxonomic scope" value="Eukaryota"/>
</dbReference>
<evidence type="ECO:0000256" key="13">
    <source>
        <dbReference type="RuleBase" id="RU365061"/>
    </source>
</evidence>
<keyword evidence="4 13" id="KW-0158">Chromosome</keyword>
<dbReference type="InterPro" id="IPR021891">
    <property type="entry name" value="Telomerase_RBD"/>
</dbReference>
<dbReference type="GO" id="GO:0000781">
    <property type="term" value="C:chromosome, telomeric region"/>
    <property type="evidence" value="ECO:0007669"/>
    <property type="project" value="UniProtKB-SubCell"/>
</dbReference>
<keyword evidence="6 13" id="KW-0548">Nucleotidyltransferase</keyword>
<dbReference type="GO" id="GO:0046872">
    <property type="term" value="F:metal ion binding"/>
    <property type="evidence" value="ECO:0007669"/>
    <property type="project" value="UniProtKB-KW"/>
</dbReference>